<organism evidence="3">
    <name type="scientific">uncultured Actinomycetospora sp</name>
    <dbReference type="NCBI Taxonomy" id="1135996"/>
    <lineage>
        <taxon>Bacteria</taxon>
        <taxon>Bacillati</taxon>
        <taxon>Actinomycetota</taxon>
        <taxon>Actinomycetes</taxon>
        <taxon>Pseudonocardiales</taxon>
        <taxon>Pseudonocardiaceae</taxon>
        <taxon>Actinomycetospora</taxon>
        <taxon>environmental samples</taxon>
    </lineage>
</organism>
<dbReference type="InterPro" id="IPR025646">
    <property type="entry name" value="DUF4350"/>
</dbReference>
<dbReference type="AlphaFoldDB" id="A0A6J4H0P0"/>
<evidence type="ECO:0000259" key="2">
    <source>
        <dbReference type="Pfam" id="PF14258"/>
    </source>
</evidence>
<proteinExistence type="predicted"/>
<dbReference type="EMBL" id="CADCTH010000022">
    <property type="protein sequence ID" value="CAA9211884.1"/>
    <property type="molecule type" value="Genomic_DNA"/>
</dbReference>
<feature type="transmembrane region" description="Helical" evidence="1">
    <location>
        <begin position="33"/>
        <end position="52"/>
    </location>
</feature>
<reference evidence="3" key="1">
    <citation type="submission" date="2020-02" db="EMBL/GenBank/DDBJ databases">
        <authorList>
            <person name="Meier V. D."/>
        </authorList>
    </citation>
    <scope>NUCLEOTIDE SEQUENCE</scope>
    <source>
        <strain evidence="3">AVDCRST_MAG54</strain>
    </source>
</reference>
<keyword evidence="1" id="KW-0472">Membrane</keyword>
<feature type="non-terminal residue" evidence="3">
    <location>
        <position position="137"/>
    </location>
</feature>
<evidence type="ECO:0000256" key="1">
    <source>
        <dbReference type="SAM" id="Phobius"/>
    </source>
</evidence>
<protein>
    <recommendedName>
        <fullName evidence="2">DUF4350 domain-containing protein</fullName>
    </recommendedName>
</protein>
<name>A0A6J4H0P0_9PSEU</name>
<accession>A0A6J4H0P0</accession>
<dbReference type="Pfam" id="PF14258">
    <property type="entry name" value="DUF4350"/>
    <property type="match status" value="1"/>
</dbReference>
<gene>
    <name evidence="3" type="ORF">AVDCRST_MAG54-146</name>
</gene>
<evidence type="ECO:0000313" key="3">
    <source>
        <dbReference type="EMBL" id="CAA9211884.1"/>
    </source>
</evidence>
<keyword evidence="1" id="KW-0812">Transmembrane</keyword>
<sequence>MINGDFVRVEAANSAFAADPPAPATRRRWRGPVLIGALVLSGALVLALLGTAPRTGELDPAAASPEGSMALARVLEGQGVRVTPVADLDAATARAGRTVLVALPSRMSTRQRDALAASGADVVLVRPDERTLRALAP</sequence>
<keyword evidence="1" id="KW-1133">Transmembrane helix</keyword>
<feature type="domain" description="DUF4350" evidence="2">
    <location>
        <begin position="62"/>
        <end position="137"/>
    </location>
</feature>